<dbReference type="InterPro" id="IPR000792">
    <property type="entry name" value="Tscrpt_reg_LuxR_C"/>
</dbReference>
<feature type="domain" description="HD-GYP" evidence="2">
    <location>
        <begin position="247"/>
        <end position="443"/>
    </location>
</feature>
<evidence type="ECO:0000313" key="3">
    <source>
        <dbReference type="EMBL" id="GAB20786.1"/>
    </source>
</evidence>
<dbReference type="SUPFAM" id="SSF109604">
    <property type="entry name" value="HD-domain/PDEase-like"/>
    <property type="match status" value="1"/>
</dbReference>
<accession>H0R6T5</accession>
<dbReference type="CDD" id="cd06170">
    <property type="entry name" value="LuxR_C_like"/>
    <property type="match status" value="1"/>
</dbReference>
<dbReference type="CDD" id="cd00077">
    <property type="entry name" value="HDc"/>
    <property type="match status" value="1"/>
</dbReference>
<dbReference type="eggNOG" id="COG2197">
    <property type="taxonomic scope" value="Bacteria"/>
</dbReference>
<evidence type="ECO:0000259" key="2">
    <source>
        <dbReference type="PROSITE" id="PS51832"/>
    </source>
</evidence>
<dbReference type="Proteomes" id="UP000035034">
    <property type="component" value="Unassembled WGS sequence"/>
</dbReference>
<dbReference type="InterPro" id="IPR037522">
    <property type="entry name" value="HD_GYP_dom"/>
</dbReference>
<dbReference type="PRINTS" id="PR00038">
    <property type="entry name" value="HTHLUXR"/>
</dbReference>
<dbReference type="Pfam" id="PF00196">
    <property type="entry name" value="GerE"/>
    <property type="match status" value="1"/>
</dbReference>
<dbReference type="InterPro" id="IPR052020">
    <property type="entry name" value="Cyclic_di-GMP/3'3'-cGAMP_PDE"/>
</dbReference>
<dbReference type="Gene3D" id="1.10.3210.10">
    <property type="entry name" value="Hypothetical protein af1432"/>
    <property type="match status" value="2"/>
</dbReference>
<organism evidence="3 4">
    <name type="scientific">Gordonia effusa NBRC 100432</name>
    <dbReference type="NCBI Taxonomy" id="1077974"/>
    <lineage>
        <taxon>Bacteria</taxon>
        <taxon>Bacillati</taxon>
        <taxon>Actinomycetota</taxon>
        <taxon>Actinomycetes</taxon>
        <taxon>Mycobacteriales</taxon>
        <taxon>Gordoniaceae</taxon>
        <taxon>Gordonia</taxon>
    </lineage>
</organism>
<sequence length="509" mass="54927">MAELVAALSIATDLGLGLSQEHVLRQTLIARRLGTLAGFSAEQQTAVFYVSLLAWVGCISDSHELSRSFGDDLRIRSESYLIDKAGLEMMRFMFAQVMRGRPPLQGVTMVGRVLASGFADGANSFVTHCQTTGDIADRLSLSSHVRQSLTQVFERWDGRGTPGDVAGADIDPVVRAVQIADDAEVLHAQGGVDAATEMLRRRRGTEFDPELVDLMIAAAPDIFGDLDRIDAAETVSRLARDIETPLTPAQFDDALLVFGDYADLKSAWFTGHSRATAELAFSAASAAGLPETDCRQIRNAALVAHLGRTGVSTGIWNKTGPLSAGDTERIRSVPYLTESILRRQHSLAELGALAGMVHERIDGSGYPRGLSGAALPMSARILAVADWYQTMAQARPHRAAVPKSERATILRQQVIEGKFDERAARAVLAAAGHRVPRRVALVAGLTDREVQVLVLLVRGSSNRDIAEQLHITRRTVGSHVEHIYTKIGVSTRGAAAMFAMRHGLIDAAE</sequence>
<dbReference type="PROSITE" id="PS50043">
    <property type="entry name" value="HTH_LUXR_2"/>
    <property type="match status" value="1"/>
</dbReference>
<reference evidence="3 4" key="1">
    <citation type="submission" date="2011-12" db="EMBL/GenBank/DDBJ databases">
        <title>Whole genome shotgun sequence of Gordonia effusa NBRC 100432.</title>
        <authorList>
            <person name="Yoshida I."/>
            <person name="Takarada H."/>
            <person name="Hosoyama A."/>
            <person name="Tsuchikane K."/>
            <person name="Katsumata H."/>
            <person name="Yamazaki S."/>
            <person name="Fujita N."/>
        </authorList>
    </citation>
    <scope>NUCLEOTIDE SEQUENCE [LARGE SCALE GENOMIC DNA]</scope>
    <source>
        <strain evidence="3 4">NBRC 100432</strain>
    </source>
</reference>
<dbReference type="PROSITE" id="PS00622">
    <property type="entry name" value="HTH_LUXR_1"/>
    <property type="match status" value="1"/>
</dbReference>
<dbReference type="SMART" id="SM00421">
    <property type="entry name" value="HTH_LUXR"/>
    <property type="match status" value="1"/>
</dbReference>
<dbReference type="SUPFAM" id="SSF46894">
    <property type="entry name" value="C-terminal effector domain of the bipartite response regulators"/>
    <property type="match status" value="1"/>
</dbReference>
<feature type="domain" description="HD-GYP" evidence="2">
    <location>
        <begin position="1"/>
        <end position="231"/>
    </location>
</feature>
<proteinExistence type="predicted"/>
<dbReference type="STRING" id="1077974.GOEFS_132_00170"/>
<dbReference type="InterPro" id="IPR003607">
    <property type="entry name" value="HD/PDEase_dom"/>
</dbReference>
<dbReference type="InterPro" id="IPR016032">
    <property type="entry name" value="Sig_transdc_resp-reg_C-effctor"/>
</dbReference>
<dbReference type="GO" id="GO:0003677">
    <property type="term" value="F:DNA binding"/>
    <property type="evidence" value="ECO:0007669"/>
    <property type="project" value="InterPro"/>
</dbReference>
<comment type="caution">
    <text evidence="3">The sequence shown here is derived from an EMBL/GenBank/DDBJ whole genome shotgun (WGS) entry which is preliminary data.</text>
</comment>
<dbReference type="PANTHER" id="PTHR45228">
    <property type="entry name" value="CYCLIC DI-GMP PHOSPHODIESTERASE TM_0186-RELATED"/>
    <property type="match status" value="1"/>
</dbReference>
<dbReference type="Pfam" id="PF13487">
    <property type="entry name" value="HD_5"/>
    <property type="match status" value="1"/>
</dbReference>
<keyword evidence="4" id="KW-1185">Reference proteome</keyword>
<name>H0R6T5_9ACTN</name>
<feature type="domain" description="HTH luxR-type" evidence="1">
    <location>
        <begin position="438"/>
        <end position="503"/>
    </location>
</feature>
<dbReference type="AlphaFoldDB" id="H0R6T5"/>
<dbReference type="EMBL" id="BAEH01000132">
    <property type="protein sequence ID" value="GAB20786.1"/>
    <property type="molecule type" value="Genomic_DNA"/>
</dbReference>
<dbReference type="Gene3D" id="1.10.10.10">
    <property type="entry name" value="Winged helix-like DNA-binding domain superfamily/Winged helix DNA-binding domain"/>
    <property type="match status" value="1"/>
</dbReference>
<dbReference type="PROSITE" id="PS51832">
    <property type="entry name" value="HD_GYP"/>
    <property type="match status" value="2"/>
</dbReference>
<evidence type="ECO:0000259" key="1">
    <source>
        <dbReference type="PROSITE" id="PS50043"/>
    </source>
</evidence>
<dbReference type="eggNOG" id="COG2206">
    <property type="taxonomic scope" value="Bacteria"/>
</dbReference>
<dbReference type="InterPro" id="IPR036388">
    <property type="entry name" value="WH-like_DNA-bd_sf"/>
</dbReference>
<evidence type="ECO:0000313" key="4">
    <source>
        <dbReference type="Proteomes" id="UP000035034"/>
    </source>
</evidence>
<protein>
    <submittedName>
        <fullName evidence="3">Putative LuxR family transcriptional regulator</fullName>
    </submittedName>
</protein>
<dbReference type="GO" id="GO:0006355">
    <property type="term" value="P:regulation of DNA-templated transcription"/>
    <property type="evidence" value="ECO:0007669"/>
    <property type="project" value="InterPro"/>
</dbReference>
<gene>
    <name evidence="3" type="ORF">GOEFS_132_00170</name>
</gene>